<dbReference type="RefSeq" id="WP_194212420.1">
    <property type="nucleotide sequence ID" value="NZ_CP061205.1"/>
</dbReference>
<dbReference type="CDD" id="cd05233">
    <property type="entry name" value="SDR_c"/>
    <property type="match status" value="1"/>
</dbReference>
<reference evidence="4" key="1">
    <citation type="journal article" date="2019" name="Int. J. Syst. Evol. Microbiol.">
        <title>The Global Catalogue of Microorganisms (GCM) 10K type strain sequencing project: providing services to taxonomists for standard genome sequencing and annotation.</title>
        <authorList>
            <consortium name="The Broad Institute Genomics Platform"/>
            <consortium name="The Broad Institute Genome Sequencing Center for Infectious Disease"/>
            <person name="Wu L."/>
            <person name="Ma J."/>
        </authorList>
    </citation>
    <scope>NUCLEOTIDE SEQUENCE [LARGE SCALE GENOMIC DNA]</scope>
    <source>
        <strain evidence="4">KCTC 62164</strain>
    </source>
</reference>
<name>A0ABV7D2Q5_9PROT</name>
<dbReference type="Gene3D" id="3.40.50.720">
    <property type="entry name" value="NAD(P)-binding Rossmann-like Domain"/>
    <property type="match status" value="1"/>
</dbReference>
<dbReference type="SUPFAM" id="SSF51735">
    <property type="entry name" value="NAD(P)-binding Rossmann-fold domains"/>
    <property type="match status" value="1"/>
</dbReference>
<evidence type="ECO:0000256" key="2">
    <source>
        <dbReference type="ARBA" id="ARBA00023002"/>
    </source>
</evidence>
<evidence type="ECO:0000313" key="3">
    <source>
        <dbReference type="EMBL" id="MFC3050877.1"/>
    </source>
</evidence>
<keyword evidence="4" id="KW-1185">Reference proteome</keyword>
<evidence type="ECO:0000313" key="4">
    <source>
        <dbReference type="Proteomes" id="UP001595444"/>
    </source>
</evidence>
<comment type="caution">
    <text evidence="3">The sequence shown here is derived from an EMBL/GenBank/DDBJ whole genome shotgun (WGS) entry which is preliminary data.</text>
</comment>
<dbReference type="PANTHER" id="PTHR43943">
    <property type="entry name" value="DEHYDROGENASE/REDUCTASE (SDR FAMILY) MEMBER 4"/>
    <property type="match status" value="1"/>
</dbReference>
<dbReference type="PRINTS" id="PR00081">
    <property type="entry name" value="GDHRDH"/>
</dbReference>
<dbReference type="EC" id="1.1.1.-" evidence="3"/>
<dbReference type="InterPro" id="IPR002347">
    <property type="entry name" value="SDR_fam"/>
</dbReference>
<dbReference type="EMBL" id="JBHRSL010000002">
    <property type="protein sequence ID" value="MFC3050877.1"/>
    <property type="molecule type" value="Genomic_DNA"/>
</dbReference>
<accession>A0ABV7D2Q5</accession>
<dbReference type="Proteomes" id="UP001595444">
    <property type="component" value="Unassembled WGS sequence"/>
</dbReference>
<organism evidence="3 4">
    <name type="scientific">Kordiimonas pumila</name>
    <dbReference type="NCBI Taxonomy" id="2161677"/>
    <lineage>
        <taxon>Bacteria</taxon>
        <taxon>Pseudomonadati</taxon>
        <taxon>Pseudomonadota</taxon>
        <taxon>Alphaproteobacteria</taxon>
        <taxon>Kordiimonadales</taxon>
        <taxon>Kordiimonadaceae</taxon>
        <taxon>Kordiimonas</taxon>
    </lineage>
</organism>
<proteinExistence type="inferred from homology"/>
<evidence type="ECO:0000256" key="1">
    <source>
        <dbReference type="ARBA" id="ARBA00006484"/>
    </source>
</evidence>
<keyword evidence="2 3" id="KW-0560">Oxidoreductase</keyword>
<dbReference type="Pfam" id="PF13561">
    <property type="entry name" value="adh_short_C2"/>
    <property type="match status" value="1"/>
</dbReference>
<sequence>MDLNLVGKRVLVTGGTRGIGAAIVKTFLMEGADVAFCARNSEQVDAVTATLQVEGYTVYGAVCDVSDTQSYIHWIEEAVAKLGGVDIFVPNVSGGAHAGDEGWNSAFQIDLMGVVKGCETILPHLASKGGSIVVITSIAGLEATGGVSAYNTVKTGLITYASQLGEMVARHNVRVNCVSPGPVYVEDGFWGQIEKNQSDTFKAVCAAHPLDRMATTQEVANAVVFLASPLASWVTRTNLIVDGGFTRRVQF</sequence>
<dbReference type="GO" id="GO:0016491">
    <property type="term" value="F:oxidoreductase activity"/>
    <property type="evidence" value="ECO:0007669"/>
    <property type="project" value="UniProtKB-KW"/>
</dbReference>
<dbReference type="PANTHER" id="PTHR43943:SF17">
    <property type="entry name" value="3-PHENYLPROPIONATE-DIHYDRODIOL_CINNAMIC ACID-DIHYDRODIOL DEHYDROGENASE"/>
    <property type="match status" value="1"/>
</dbReference>
<dbReference type="InterPro" id="IPR036291">
    <property type="entry name" value="NAD(P)-bd_dom_sf"/>
</dbReference>
<protein>
    <submittedName>
        <fullName evidence="3">SDR family NAD(P)-dependent oxidoreductase</fullName>
        <ecNumber evidence="3">1.1.1.-</ecNumber>
    </submittedName>
</protein>
<gene>
    <name evidence="3" type="ORF">ACFOKA_03050</name>
</gene>
<comment type="similarity">
    <text evidence="1">Belongs to the short-chain dehydrogenases/reductases (SDR) family.</text>
</comment>